<reference evidence="9 10" key="1">
    <citation type="submission" date="2020-09" db="EMBL/GenBank/DDBJ databases">
        <title>Characterization of Treponema spp. from bovine digital dermatitis in Korea.</title>
        <authorList>
            <person name="Espiritu H.M."/>
            <person name="Cho Y.I."/>
            <person name="Mamuad L."/>
        </authorList>
    </citation>
    <scope>NUCLEOTIDE SEQUENCE [LARGE SCALE GENOMIC DNA]</scope>
    <source>
        <strain evidence="9 10">KS1</strain>
    </source>
</reference>
<dbReference type="Gene3D" id="1.10.3470.10">
    <property type="entry name" value="ABC transporter involved in vitamin B12 uptake, BtuC"/>
    <property type="match status" value="1"/>
</dbReference>
<feature type="transmembrane region" description="Helical" evidence="8">
    <location>
        <begin position="250"/>
        <end position="279"/>
    </location>
</feature>
<evidence type="ECO:0000256" key="7">
    <source>
        <dbReference type="ARBA" id="ARBA00023136"/>
    </source>
</evidence>
<sequence>MCLNKKRFIPAVLFTLLIGFAVIISGVSFGSENIAVKDSVQIIFGKLFSWDLSQFKQSKITILWNMRLPRMILALAVGGGLAIGGCAMQALTQNILADPYILGVSSGASVMVSTAFLLFGGKTALSYIAPLFAFFGALLAMVIVYIIGMRGKKVSTNNLVLTGMAVSVVLNAMSHLIITMLPNAFIMESAAMWMWGTLSAARWHNILLPVIVSFLSMIVFSIAGGQFDLFSLGEETAVTLGIDTNRLKKIIIVFISILIGTIISASGLIGFIGFIIPHTTRMIFGSNNRRLFIMSFIVGGIFLACMDILSRTLLAPKEIAVGIFSAFFGGPFFIYLIIRKKRTGSI</sequence>
<proteinExistence type="inferred from homology"/>
<organism evidence="9 10">
    <name type="scientific">Treponema pedis</name>
    <dbReference type="NCBI Taxonomy" id="409322"/>
    <lineage>
        <taxon>Bacteria</taxon>
        <taxon>Pseudomonadati</taxon>
        <taxon>Spirochaetota</taxon>
        <taxon>Spirochaetia</taxon>
        <taxon>Spirochaetales</taxon>
        <taxon>Treponemataceae</taxon>
        <taxon>Treponema</taxon>
    </lineage>
</organism>
<evidence type="ECO:0000313" key="10">
    <source>
        <dbReference type="Proteomes" id="UP000593915"/>
    </source>
</evidence>
<evidence type="ECO:0000256" key="5">
    <source>
        <dbReference type="ARBA" id="ARBA00022692"/>
    </source>
</evidence>
<keyword evidence="6 8" id="KW-1133">Transmembrane helix</keyword>
<dbReference type="GO" id="GO:0022857">
    <property type="term" value="F:transmembrane transporter activity"/>
    <property type="evidence" value="ECO:0007669"/>
    <property type="project" value="InterPro"/>
</dbReference>
<gene>
    <name evidence="9" type="ORF">IFE08_05460</name>
</gene>
<evidence type="ECO:0000256" key="2">
    <source>
        <dbReference type="ARBA" id="ARBA00007935"/>
    </source>
</evidence>
<dbReference type="Pfam" id="PF01032">
    <property type="entry name" value="FecCD"/>
    <property type="match status" value="1"/>
</dbReference>
<dbReference type="FunFam" id="1.10.3470.10:FF:000001">
    <property type="entry name" value="Vitamin B12 ABC transporter permease BtuC"/>
    <property type="match status" value="1"/>
</dbReference>
<dbReference type="PANTHER" id="PTHR30472">
    <property type="entry name" value="FERRIC ENTEROBACTIN TRANSPORT SYSTEM PERMEASE PROTEIN"/>
    <property type="match status" value="1"/>
</dbReference>
<evidence type="ECO:0000256" key="4">
    <source>
        <dbReference type="ARBA" id="ARBA00022475"/>
    </source>
</evidence>
<comment type="similarity">
    <text evidence="2">Belongs to the binding-protein-dependent transport system permease family. FecCD subfamily.</text>
</comment>
<dbReference type="CDD" id="cd06550">
    <property type="entry name" value="TM_ABC_iron-siderophores_like"/>
    <property type="match status" value="1"/>
</dbReference>
<dbReference type="InterPro" id="IPR000522">
    <property type="entry name" value="ABC_transptr_permease_BtuC"/>
</dbReference>
<evidence type="ECO:0000256" key="6">
    <source>
        <dbReference type="ARBA" id="ARBA00022989"/>
    </source>
</evidence>
<keyword evidence="4" id="KW-1003">Cell membrane</keyword>
<dbReference type="EMBL" id="CP061839">
    <property type="protein sequence ID" value="QOW61809.1"/>
    <property type="molecule type" value="Genomic_DNA"/>
</dbReference>
<feature type="transmembrane region" description="Helical" evidence="8">
    <location>
        <begin position="159"/>
        <end position="178"/>
    </location>
</feature>
<dbReference type="SUPFAM" id="SSF81345">
    <property type="entry name" value="ABC transporter involved in vitamin B12 uptake, BtuC"/>
    <property type="match status" value="1"/>
</dbReference>
<keyword evidence="5 8" id="KW-0812">Transmembrane</keyword>
<dbReference type="PANTHER" id="PTHR30472:SF18">
    <property type="entry name" value="IRON(III) DICITRATE ABC TRANSPORTER,PERMEASE PROTEIN"/>
    <property type="match status" value="1"/>
</dbReference>
<feature type="transmembrane region" description="Helical" evidence="8">
    <location>
        <begin position="71"/>
        <end position="88"/>
    </location>
</feature>
<dbReference type="GO" id="GO:0005886">
    <property type="term" value="C:plasma membrane"/>
    <property type="evidence" value="ECO:0007669"/>
    <property type="project" value="UniProtKB-SubCell"/>
</dbReference>
<evidence type="ECO:0000256" key="3">
    <source>
        <dbReference type="ARBA" id="ARBA00022448"/>
    </source>
</evidence>
<evidence type="ECO:0000256" key="1">
    <source>
        <dbReference type="ARBA" id="ARBA00004651"/>
    </source>
</evidence>
<dbReference type="Proteomes" id="UP000593915">
    <property type="component" value="Chromosome"/>
</dbReference>
<evidence type="ECO:0000313" key="9">
    <source>
        <dbReference type="EMBL" id="QOW61809.1"/>
    </source>
</evidence>
<dbReference type="GO" id="GO:0033214">
    <property type="term" value="P:siderophore-iron import into cell"/>
    <property type="evidence" value="ECO:0007669"/>
    <property type="project" value="TreeGrafter"/>
</dbReference>
<accession>A0A7S6WRS2</accession>
<feature type="transmembrane region" description="Helical" evidence="8">
    <location>
        <begin position="100"/>
        <end position="121"/>
    </location>
</feature>
<feature type="transmembrane region" description="Helical" evidence="8">
    <location>
        <begin position="319"/>
        <end position="338"/>
    </location>
</feature>
<keyword evidence="3" id="KW-0813">Transport</keyword>
<keyword evidence="7 8" id="KW-0472">Membrane</keyword>
<protein>
    <submittedName>
        <fullName evidence="9">Iron ABC transporter permease</fullName>
    </submittedName>
</protein>
<evidence type="ECO:0000256" key="8">
    <source>
        <dbReference type="SAM" id="Phobius"/>
    </source>
</evidence>
<dbReference type="InterPro" id="IPR037294">
    <property type="entry name" value="ABC_BtuC-like"/>
</dbReference>
<feature type="transmembrane region" description="Helical" evidence="8">
    <location>
        <begin position="206"/>
        <end position="230"/>
    </location>
</feature>
<dbReference type="RefSeq" id="WP_194077339.1">
    <property type="nucleotide sequence ID" value="NZ_CP061839.1"/>
</dbReference>
<name>A0A7S6WRS2_9SPIR</name>
<dbReference type="AlphaFoldDB" id="A0A7S6WRS2"/>
<feature type="transmembrane region" description="Helical" evidence="8">
    <location>
        <begin position="291"/>
        <end position="313"/>
    </location>
</feature>
<feature type="transmembrane region" description="Helical" evidence="8">
    <location>
        <begin position="127"/>
        <end position="147"/>
    </location>
</feature>
<comment type="subcellular location">
    <subcellularLocation>
        <location evidence="1">Cell membrane</location>
        <topology evidence="1">Multi-pass membrane protein</topology>
    </subcellularLocation>
</comment>